<evidence type="ECO:0000259" key="1">
    <source>
        <dbReference type="Pfam" id="PF07827"/>
    </source>
</evidence>
<dbReference type="AlphaFoldDB" id="A0A268EG70"/>
<dbReference type="Gene3D" id="3.30.460.10">
    <property type="entry name" value="Beta Polymerase, domain 2"/>
    <property type="match status" value="1"/>
</dbReference>
<dbReference type="RefSeq" id="WP_095267751.1">
    <property type="nucleotide sequence ID" value="NZ_NPBY01000082.1"/>
</dbReference>
<name>A0A268EG70_9BACL</name>
<dbReference type="EMBL" id="NPBY01000082">
    <property type="protein sequence ID" value="PAD72122.1"/>
    <property type="molecule type" value="Genomic_DNA"/>
</dbReference>
<comment type="caution">
    <text evidence="2">The sequence shown here is derived from an EMBL/GenBank/DDBJ whole genome shotgun (WGS) entry which is preliminary data.</text>
</comment>
<dbReference type="SUPFAM" id="SSF81301">
    <property type="entry name" value="Nucleotidyltransferase"/>
    <property type="match status" value="1"/>
</dbReference>
<organism evidence="2 3">
    <name type="scientific">Paenibacillus campinasensis</name>
    <dbReference type="NCBI Taxonomy" id="66347"/>
    <lineage>
        <taxon>Bacteria</taxon>
        <taxon>Bacillati</taxon>
        <taxon>Bacillota</taxon>
        <taxon>Bacilli</taxon>
        <taxon>Bacillales</taxon>
        <taxon>Paenibacillaceae</taxon>
        <taxon>Paenibacillus</taxon>
    </lineage>
</organism>
<protein>
    <submittedName>
        <fullName evidence="2">KNTase domain-containing protein</fullName>
    </submittedName>
</protein>
<feature type="domain" description="Kanamycin nucleotidyltransferase C-terminal" evidence="1">
    <location>
        <begin position="118"/>
        <end position="244"/>
    </location>
</feature>
<accession>A0A268EG70</accession>
<dbReference type="InterPro" id="IPR043519">
    <property type="entry name" value="NT_sf"/>
</dbReference>
<evidence type="ECO:0000313" key="3">
    <source>
        <dbReference type="Proteomes" id="UP000215596"/>
    </source>
</evidence>
<sequence length="253" mass="28864">MLPYPAATTREAKMEIIDRVTQRLLDLYGDDILAIGLYGSVAQGIDGPYSDIELRVITKDGVSLPGHEFIYHPFKIEIGMKQKHEAWRSASAVDDAWAIKAGAYVHLQALYDPQHLLDELRALPLQASDEAIRDVMREFMIWEAYETMGKIRNSKQAGNYSYLPLGAKDLAWQSAKLIGLANRAFYNTRARTFEESLQMPSRPAGYEELVELVMSGQLHDAELVYARCEQIWTGLNEWYEELGIEYRVKELPF</sequence>
<gene>
    <name evidence="2" type="ORF">CHH67_23215</name>
</gene>
<dbReference type="CDD" id="cd05403">
    <property type="entry name" value="NT_KNTase_like"/>
    <property type="match status" value="1"/>
</dbReference>
<evidence type="ECO:0000313" key="2">
    <source>
        <dbReference type="EMBL" id="PAD72122.1"/>
    </source>
</evidence>
<dbReference type="OrthoDB" id="24442at2"/>
<dbReference type="Proteomes" id="UP000215596">
    <property type="component" value="Unassembled WGS sequence"/>
</dbReference>
<dbReference type="Gene3D" id="1.20.120.330">
    <property type="entry name" value="Nucleotidyltransferases domain 2"/>
    <property type="match status" value="1"/>
</dbReference>
<dbReference type="GO" id="GO:0046677">
    <property type="term" value="P:response to antibiotic"/>
    <property type="evidence" value="ECO:0007669"/>
    <property type="project" value="InterPro"/>
</dbReference>
<dbReference type="InterPro" id="IPR012481">
    <property type="entry name" value="KNTase_C"/>
</dbReference>
<reference evidence="2 3" key="1">
    <citation type="submission" date="2017-07" db="EMBL/GenBank/DDBJ databases">
        <title>Isolation and whole genome analysis of endospore-forming bacteria from heroin.</title>
        <authorList>
            <person name="Kalinowski J."/>
            <person name="Ahrens B."/>
            <person name="Al-Dilaimi A."/>
            <person name="Winkler A."/>
            <person name="Wibberg D."/>
            <person name="Schleenbecker U."/>
            <person name="Ruckert C."/>
            <person name="Wolfel R."/>
            <person name="Grass G."/>
        </authorList>
    </citation>
    <scope>NUCLEOTIDE SEQUENCE [LARGE SCALE GENOMIC DNA]</scope>
    <source>
        <strain evidence="2 3">7537-G1</strain>
    </source>
</reference>
<dbReference type="GO" id="GO:0016779">
    <property type="term" value="F:nucleotidyltransferase activity"/>
    <property type="evidence" value="ECO:0007669"/>
    <property type="project" value="InterPro"/>
</dbReference>
<proteinExistence type="predicted"/>
<dbReference type="SUPFAM" id="SSF81593">
    <property type="entry name" value="Nucleotidyltransferase substrate binding subunit/domain"/>
    <property type="match status" value="1"/>
</dbReference>
<dbReference type="Pfam" id="PF07827">
    <property type="entry name" value="KNTase_C"/>
    <property type="match status" value="1"/>
</dbReference>